<dbReference type="GO" id="GO:0003729">
    <property type="term" value="F:mRNA binding"/>
    <property type="evidence" value="ECO:0007669"/>
    <property type="project" value="EnsemblPlants"/>
</dbReference>
<dbReference type="InterPro" id="IPR003029">
    <property type="entry name" value="S1_domain"/>
</dbReference>
<proteinExistence type="inferred from homology"/>
<keyword evidence="10" id="KW-0548">Nucleotidyltransferase</keyword>
<evidence type="ECO:0000259" key="19">
    <source>
        <dbReference type="PROSITE" id="PS50126"/>
    </source>
</evidence>
<comment type="subcellular location">
    <subcellularLocation>
        <location evidence="1">Plastid</location>
        <location evidence="1">Chloroplast</location>
    </subcellularLocation>
</comment>
<dbReference type="OrthoDB" id="437922at2759"/>
<dbReference type="GO" id="GO:0004654">
    <property type="term" value="F:polyribonucleotide nucleotidyltransferase activity"/>
    <property type="evidence" value="ECO:0007669"/>
    <property type="project" value="UniProtKB-EC"/>
</dbReference>
<dbReference type="Pfam" id="PF01138">
    <property type="entry name" value="RNase_PH"/>
    <property type="match status" value="2"/>
</dbReference>
<dbReference type="Gene3D" id="3.30.230.70">
    <property type="entry name" value="GHMP Kinase, N-terminal domain"/>
    <property type="match status" value="2"/>
</dbReference>
<dbReference type="Proteomes" id="UP000035740">
    <property type="component" value="Unassembled WGS sequence"/>
</dbReference>
<dbReference type="GO" id="GO:0000965">
    <property type="term" value="P:mitochondrial RNA 3'-end processing"/>
    <property type="evidence" value="ECO:0007669"/>
    <property type="project" value="TreeGrafter"/>
</dbReference>
<dbReference type="GO" id="GO:0016036">
    <property type="term" value="P:cellular response to phosphate starvation"/>
    <property type="evidence" value="ECO:0007669"/>
    <property type="project" value="EnsemblPlants"/>
</dbReference>
<dbReference type="InterPro" id="IPR036612">
    <property type="entry name" value="KH_dom_type_1_sf"/>
</dbReference>
<dbReference type="EC" id="2.7.7.8" evidence="3"/>
<dbReference type="Gene3D" id="3.30.1370.10">
    <property type="entry name" value="K Homology domain, type 1"/>
    <property type="match status" value="1"/>
</dbReference>
<dbReference type="Gene3D" id="2.40.50.140">
    <property type="entry name" value="Nucleic acid-binding proteins"/>
    <property type="match status" value="1"/>
</dbReference>
<evidence type="ECO:0000256" key="12">
    <source>
        <dbReference type="ARBA" id="ARBA00022801"/>
    </source>
</evidence>
<dbReference type="Pfam" id="PF00575">
    <property type="entry name" value="S1"/>
    <property type="match status" value="1"/>
</dbReference>
<evidence type="ECO:0000256" key="17">
    <source>
        <dbReference type="PROSITE-ProRule" id="PRU00117"/>
    </source>
</evidence>
<dbReference type="PROSITE" id="PS50084">
    <property type="entry name" value="KH_TYPE_1"/>
    <property type="match status" value="1"/>
</dbReference>
<keyword evidence="21" id="KW-1185">Reference proteome</keyword>
<dbReference type="EMBL" id="KQ090481">
    <property type="protein sequence ID" value="KMS95346.1"/>
    <property type="molecule type" value="Genomic_DNA"/>
</dbReference>
<dbReference type="NCBIfam" id="TIGR03591">
    <property type="entry name" value="polynuc_phos"/>
    <property type="match status" value="1"/>
</dbReference>
<dbReference type="SUPFAM" id="SSF54791">
    <property type="entry name" value="Eukaryotic type KH-domain (KH-domain type I)"/>
    <property type="match status" value="1"/>
</dbReference>
<dbReference type="GO" id="GO:0005739">
    <property type="term" value="C:mitochondrion"/>
    <property type="evidence" value="ECO:0007669"/>
    <property type="project" value="TreeGrafter"/>
</dbReference>
<dbReference type="eggNOG" id="KOG1067">
    <property type="taxonomic scope" value="Eukaryota"/>
</dbReference>
<keyword evidence="14 17" id="KW-0694">RNA-binding</keyword>
<feature type="region of interest" description="Disordered" evidence="18">
    <location>
        <begin position="862"/>
        <end position="911"/>
    </location>
</feature>
<sequence>MLANSPSLTHVCPHSYTLPSYHSKNCKLLLSASALSRFKPFKTVPSLNLLLQRNFHGRKFNFRALAETQVSESPQDALQPHSVKIPFGDRHILVETGHMGRQASGAVTVTDGETMVYTTVCLADIPNEPSDFYPLSVNYQERFSAAGRTSGGFFKREGRPKDHEVLVCRLIDRPLRPTMLKGFYHDTQVLSWVLSYDGLHPPDSLAITAAGIAVALSELPHTKPIAGVRVGLVGGKYIVNPTTKEMENSELDLVLAGTDSAILMIEGYCNFLPEEKLLLAVEVGQDAVQKICKEVETLVEKCGKPKMVDAIKLPPPELYRHVEEIAGDELVHILQIKKKIPRRKALASLEEKVVDILTQRGYVGKGGAALTVETEPDLYVDDDDEDEEVVVDGEVDEGDVHIKPSPRIFTPLLFAEVDVKLVFKETTSKYLRKRIVEGGRRSDGRTPEGIRPISSRCGFLPRAHGSALFTRGETQSLAVVTLGDKQMAQRIDSLDGDDESKRFYLQYSFPPSCVGEAGRVGAPSRREIGHGTLAERALEPILPSEDEFPYTIRVESNITESNGSSSMASVCGGSLALQDAGVPIRRPVAGIAMGMVLDTKEFGGDGTPLILSDITGSEDASGDMDFKVAGNDDCITAFQMDIKVGGITLPVMKQALLQAKEGRKLILAEMSKCLPPPSKKLSRYAPLIHVMKVRPEKVNLIIGSGGKTVRQIIEETGVEAIDTQDDGTVKITARDLVSLEKSKVIIGNLTMVPIIGDTYRNREIKSIAPYGVFVEIVPGREGLCHISELSPGYLSKAEDVFKVGDRIDVKLIEVNEKGQLRLSRRALIPDADPLVPSTKQNINAKSAPKKFTSVAKDGPVEENVELTKVKSNAPKATSKGNSEEDIVPPGKVVKSRPKTESKAISSASNES</sequence>
<evidence type="ECO:0000256" key="9">
    <source>
        <dbReference type="ARBA" id="ARBA00022694"/>
    </source>
</evidence>
<keyword evidence="5" id="KW-0698">rRNA processing</keyword>
<organism evidence="20 21">
    <name type="scientific">Beta vulgaris subsp. vulgaris</name>
    <name type="common">Beet</name>
    <dbReference type="NCBI Taxonomy" id="3555"/>
    <lineage>
        <taxon>Eukaryota</taxon>
        <taxon>Viridiplantae</taxon>
        <taxon>Streptophyta</taxon>
        <taxon>Embryophyta</taxon>
        <taxon>Tracheophyta</taxon>
        <taxon>Spermatophyta</taxon>
        <taxon>Magnoliopsida</taxon>
        <taxon>eudicotyledons</taxon>
        <taxon>Gunneridae</taxon>
        <taxon>Pentapetalae</taxon>
        <taxon>Caryophyllales</taxon>
        <taxon>Chenopodiaceae</taxon>
        <taxon>Betoideae</taxon>
        <taxon>Beta</taxon>
    </lineage>
</organism>
<dbReference type="InterPro" id="IPR012162">
    <property type="entry name" value="PNPase"/>
</dbReference>
<evidence type="ECO:0000256" key="7">
    <source>
        <dbReference type="ARBA" id="ARBA00022664"/>
    </source>
</evidence>
<gene>
    <name evidence="20" type="ORF">BVRB_009090</name>
</gene>
<dbReference type="GO" id="GO:0010323">
    <property type="term" value="P:negative regulation of isopentenyl diphosphate biosynthetic process, methylerythritol 4-phosphate pathway"/>
    <property type="evidence" value="ECO:0007669"/>
    <property type="project" value="EnsemblPlants"/>
</dbReference>
<dbReference type="GO" id="GO:0005829">
    <property type="term" value="C:cytosol"/>
    <property type="evidence" value="ECO:0007669"/>
    <property type="project" value="TreeGrafter"/>
</dbReference>
<dbReference type="CDD" id="cd04472">
    <property type="entry name" value="S1_PNPase"/>
    <property type="match status" value="1"/>
</dbReference>
<dbReference type="GO" id="GO:0006397">
    <property type="term" value="P:mRNA processing"/>
    <property type="evidence" value="ECO:0007669"/>
    <property type="project" value="UniProtKB-KW"/>
</dbReference>
<dbReference type="CDD" id="cd11363">
    <property type="entry name" value="RNase_PH_PNPase_1"/>
    <property type="match status" value="1"/>
</dbReference>
<dbReference type="SUPFAM" id="SSF50249">
    <property type="entry name" value="Nucleic acid-binding proteins"/>
    <property type="match status" value="1"/>
</dbReference>
<protein>
    <recommendedName>
        <fullName evidence="3">polyribonucleotide nucleotidyltransferase</fullName>
        <ecNumber evidence="3">2.7.7.8</ecNumber>
    </recommendedName>
    <alternativeName>
        <fullName evidence="16">Polynucleotide phosphorylase 1</fullName>
    </alternativeName>
</protein>
<evidence type="ECO:0000256" key="8">
    <source>
        <dbReference type="ARBA" id="ARBA00022679"/>
    </source>
</evidence>
<keyword evidence="12" id="KW-0378">Hydrolase</keyword>
<dbReference type="CDD" id="cd11364">
    <property type="entry name" value="RNase_PH_PNPase_2"/>
    <property type="match status" value="1"/>
</dbReference>
<dbReference type="HAMAP" id="MF_01595">
    <property type="entry name" value="PNPase"/>
    <property type="match status" value="1"/>
</dbReference>
<evidence type="ECO:0000256" key="18">
    <source>
        <dbReference type="SAM" id="MobiDB-lite"/>
    </source>
</evidence>
<evidence type="ECO:0000256" key="15">
    <source>
        <dbReference type="ARBA" id="ARBA00022946"/>
    </source>
</evidence>
<dbReference type="GO" id="GO:0009570">
    <property type="term" value="C:chloroplast stroma"/>
    <property type="evidence" value="ECO:0007669"/>
    <property type="project" value="TreeGrafter"/>
</dbReference>
<dbReference type="SUPFAM" id="SSF54211">
    <property type="entry name" value="Ribosomal protein S5 domain 2-like"/>
    <property type="match status" value="2"/>
</dbReference>
<dbReference type="GO" id="GO:0000175">
    <property type="term" value="F:3'-5'-RNA exonuclease activity"/>
    <property type="evidence" value="ECO:0007669"/>
    <property type="project" value="EnsemblPlants"/>
</dbReference>
<evidence type="ECO:0000256" key="10">
    <source>
        <dbReference type="ARBA" id="ARBA00022695"/>
    </source>
</evidence>
<dbReference type="SMART" id="SM00316">
    <property type="entry name" value="S1"/>
    <property type="match status" value="1"/>
</dbReference>
<dbReference type="FunFam" id="2.40.50.140:FF:000158">
    <property type="entry name" value="Polyribonucleotide nucleotidyltransferase 1, chloroplastic"/>
    <property type="match status" value="1"/>
</dbReference>
<dbReference type="GO" id="GO:0031425">
    <property type="term" value="P:chloroplast RNA processing"/>
    <property type="evidence" value="ECO:0007669"/>
    <property type="project" value="EnsemblPlants"/>
</dbReference>
<keyword evidence="11" id="KW-0540">Nuclease</keyword>
<feature type="compositionally biased region" description="Polar residues" evidence="18">
    <location>
        <begin position="902"/>
        <end position="911"/>
    </location>
</feature>
<dbReference type="FunFam" id="3.30.230.70:FF:000001">
    <property type="entry name" value="Polyribonucleotide nucleotidyltransferase"/>
    <property type="match status" value="1"/>
</dbReference>
<keyword evidence="6" id="KW-0934">Plastid</keyword>
<dbReference type="OMA" id="RFMFHYN"/>
<keyword evidence="15" id="KW-0809">Transit peptide</keyword>
<reference evidence="20 21" key="1">
    <citation type="journal article" date="2014" name="Nature">
        <title>The genome of the recently domesticated crop plant sugar beet (Beta vulgaris).</title>
        <authorList>
            <person name="Dohm J.C."/>
            <person name="Minoche A.E."/>
            <person name="Holtgrawe D."/>
            <person name="Capella-Gutierrez S."/>
            <person name="Zakrzewski F."/>
            <person name="Tafer H."/>
            <person name="Rupp O."/>
            <person name="Sorensen T.R."/>
            <person name="Stracke R."/>
            <person name="Reinhardt R."/>
            <person name="Goesmann A."/>
            <person name="Kraft T."/>
            <person name="Schulz B."/>
            <person name="Stadler P.F."/>
            <person name="Schmidt T."/>
            <person name="Gabaldon T."/>
            <person name="Lehrach H."/>
            <person name="Weisshaar B."/>
            <person name="Himmelbauer H."/>
        </authorList>
    </citation>
    <scope>NUCLEOTIDE SEQUENCE [LARGE SCALE GENOMIC DNA]</scope>
    <source>
        <tissue evidence="20">Taproot</tissue>
    </source>
</reference>
<keyword evidence="4" id="KW-0150">Chloroplast</keyword>
<keyword evidence="7" id="KW-0507">mRNA processing</keyword>
<dbReference type="SMART" id="SM00322">
    <property type="entry name" value="KH"/>
    <property type="match status" value="1"/>
</dbReference>
<evidence type="ECO:0000256" key="3">
    <source>
        <dbReference type="ARBA" id="ARBA00012416"/>
    </source>
</evidence>
<dbReference type="Gramene" id="KMS95346">
    <property type="protein sequence ID" value="KMS95346"/>
    <property type="gene ID" value="BVRB_009090"/>
</dbReference>
<evidence type="ECO:0000256" key="4">
    <source>
        <dbReference type="ARBA" id="ARBA00022528"/>
    </source>
</evidence>
<dbReference type="InterPro" id="IPR012340">
    <property type="entry name" value="NA-bd_OB-fold"/>
</dbReference>
<accession>A0A0J8B2X7</accession>
<dbReference type="GO" id="GO:0008033">
    <property type="term" value="P:tRNA processing"/>
    <property type="evidence" value="ECO:0007669"/>
    <property type="project" value="UniProtKB-KW"/>
</dbReference>
<dbReference type="GO" id="GO:0016120">
    <property type="term" value="P:carotene biosynthetic process"/>
    <property type="evidence" value="ECO:0007669"/>
    <property type="project" value="EnsemblPlants"/>
</dbReference>
<keyword evidence="9" id="KW-0819">tRNA processing</keyword>
<evidence type="ECO:0000256" key="11">
    <source>
        <dbReference type="ARBA" id="ARBA00022722"/>
    </source>
</evidence>
<comment type="similarity">
    <text evidence="2">Belongs to the polyribonucleotide nucleotidyltransferase family.</text>
</comment>
<evidence type="ECO:0000256" key="14">
    <source>
        <dbReference type="ARBA" id="ARBA00022884"/>
    </source>
</evidence>
<evidence type="ECO:0000256" key="16">
    <source>
        <dbReference type="ARBA" id="ARBA00031451"/>
    </source>
</evidence>
<dbReference type="SUPFAM" id="SSF55666">
    <property type="entry name" value="Ribonuclease PH domain 2-like"/>
    <property type="match status" value="2"/>
</dbReference>
<dbReference type="KEGG" id="bvg:104884515"/>
<name>A0A0J8B2X7_BETVV</name>
<dbReference type="GO" id="GO:0000958">
    <property type="term" value="P:mitochondrial mRNA catabolic process"/>
    <property type="evidence" value="ECO:0007669"/>
    <property type="project" value="TreeGrafter"/>
</dbReference>
<feature type="domain" description="S1 motif" evidence="19">
    <location>
        <begin position="756"/>
        <end position="825"/>
    </location>
</feature>
<evidence type="ECO:0000256" key="13">
    <source>
        <dbReference type="ARBA" id="ARBA00022839"/>
    </source>
</evidence>
<dbReference type="Pfam" id="PF03725">
    <property type="entry name" value="RNase_PH_C"/>
    <property type="match status" value="1"/>
</dbReference>
<dbReference type="InterPro" id="IPR020568">
    <property type="entry name" value="Ribosomal_Su5_D2-typ_SF"/>
</dbReference>
<dbReference type="InterPro" id="IPR015847">
    <property type="entry name" value="ExoRNase_PH_dom2"/>
</dbReference>
<dbReference type="InterPro" id="IPR027408">
    <property type="entry name" value="PNPase/RNase_PH_dom_sf"/>
</dbReference>
<dbReference type="Pfam" id="PF00013">
    <property type="entry name" value="KH_1"/>
    <property type="match status" value="1"/>
</dbReference>
<evidence type="ECO:0000256" key="1">
    <source>
        <dbReference type="ARBA" id="ARBA00004229"/>
    </source>
</evidence>
<evidence type="ECO:0000313" key="20">
    <source>
        <dbReference type="EMBL" id="KMS95346.1"/>
    </source>
</evidence>
<dbReference type="AlphaFoldDB" id="A0A0J8B2X7"/>
<dbReference type="NCBIfam" id="NF008805">
    <property type="entry name" value="PRK11824.1"/>
    <property type="match status" value="1"/>
</dbReference>
<keyword evidence="8" id="KW-0808">Transferase</keyword>
<dbReference type="InterPro" id="IPR001247">
    <property type="entry name" value="ExoRNase_PH_dom1"/>
</dbReference>
<dbReference type="InterPro" id="IPR004087">
    <property type="entry name" value="KH_dom"/>
</dbReference>
<evidence type="ECO:0000256" key="6">
    <source>
        <dbReference type="ARBA" id="ARBA00022640"/>
    </source>
</evidence>
<keyword evidence="13" id="KW-0269">Exonuclease</keyword>
<dbReference type="FunFam" id="3.30.230.70:FF:000013">
    <property type="entry name" value="Polyribonucleotide nucleotidyltransferase"/>
    <property type="match status" value="1"/>
</dbReference>
<dbReference type="GO" id="GO:0016123">
    <property type="term" value="P:xanthophyll biosynthetic process"/>
    <property type="evidence" value="ECO:0007669"/>
    <property type="project" value="EnsemblPlants"/>
</dbReference>
<dbReference type="PROSITE" id="PS50126">
    <property type="entry name" value="S1"/>
    <property type="match status" value="1"/>
</dbReference>
<dbReference type="GO" id="GO:0006364">
    <property type="term" value="P:rRNA processing"/>
    <property type="evidence" value="ECO:0007669"/>
    <property type="project" value="UniProtKB-KW"/>
</dbReference>
<dbReference type="FunFam" id="3.30.1370.10:FF:000001">
    <property type="entry name" value="Polyribonucleotide nucleotidyltransferase"/>
    <property type="match status" value="1"/>
</dbReference>
<evidence type="ECO:0000313" key="21">
    <source>
        <dbReference type="Proteomes" id="UP000035740"/>
    </source>
</evidence>
<dbReference type="CDD" id="cd02393">
    <property type="entry name" value="KH-I_PNPase"/>
    <property type="match status" value="1"/>
</dbReference>
<dbReference type="PANTHER" id="PTHR11252:SF0">
    <property type="entry name" value="POLYRIBONUCLEOTIDE NUCLEOTIDYLTRANSFERASE 1, MITOCHONDRIAL"/>
    <property type="match status" value="1"/>
</dbReference>
<dbReference type="InterPro" id="IPR036345">
    <property type="entry name" value="ExoRNase_PH_dom2_sf"/>
</dbReference>
<dbReference type="InterPro" id="IPR004088">
    <property type="entry name" value="KH_dom_type_1"/>
</dbReference>
<evidence type="ECO:0000256" key="2">
    <source>
        <dbReference type="ARBA" id="ARBA00007404"/>
    </source>
</evidence>
<evidence type="ECO:0000256" key="5">
    <source>
        <dbReference type="ARBA" id="ARBA00022552"/>
    </source>
</evidence>
<dbReference type="PANTHER" id="PTHR11252">
    <property type="entry name" value="POLYRIBONUCLEOTIDE NUCLEOTIDYLTRANSFERASE"/>
    <property type="match status" value="1"/>
</dbReference>
<dbReference type="GO" id="GO:0015995">
    <property type="term" value="P:chlorophyll biosynthetic process"/>
    <property type="evidence" value="ECO:0007669"/>
    <property type="project" value="EnsemblPlants"/>
</dbReference>